<dbReference type="NCBIfam" id="TIGR02057">
    <property type="entry name" value="PAPS_reductase"/>
    <property type="match status" value="1"/>
</dbReference>
<dbReference type="NCBIfam" id="NF002537">
    <property type="entry name" value="PRK02090.1"/>
    <property type="match status" value="1"/>
</dbReference>
<gene>
    <name evidence="3" type="primary">cysH</name>
    <name evidence="5" type="ORF">IQ235_06620</name>
</gene>
<evidence type="ECO:0000313" key="5">
    <source>
        <dbReference type="EMBL" id="MBE9040462.1"/>
    </source>
</evidence>
<keyword evidence="2 3" id="KW-0560">Oxidoreductase</keyword>
<comment type="function">
    <text evidence="3">Catalyzes the formation of sulfite from phosphoadenosine 5'-phosphosulfate (PAPS) using thioredoxin as an electron donor.</text>
</comment>
<keyword evidence="3" id="KW-0963">Cytoplasm</keyword>
<comment type="pathway">
    <text evidence="3">Sulfur metabolism; hydrogen sulfide biosynthesis; sulfite from sulfate: step 3/3.</text>
</comment>
<dbReference type="Gene3D" id="3.40.50.620">
    <property type="entry name" value="HUPs"/>
    <property type="match status" value="1"/>
</dbReference>
<protein>
    <recommendedName>
        <fullName evidence="3">Phosphoadenosine 5'-phosphosulfate reductase</fullName>
        <shortName evidence="3">PAPS reductase</shortName>
        <ecNumber evidence="3">1.8.4.8</ecNumber>
    </recommendedName>
    <alternativeName>
        <fullName evidence="3">3'-phosphoadenylylsulfate reductase</fullName>
    </alternativeName>
    <alternativeName>
        <fullName evidence="3">PAPS reductase, thioredoxin dependent</fullName>
    </alternativeName>
    <alternativeName>
        <fullName evidence="3">PAPS sulfotransferase</fullName>
    </alternativeName>
    <alternativeName>
        <fullName evidence="3">PAdoPS reductase</fullName>
    </alternativeName>
</protein>
<dbReference type="GO" id="GO:0070814">
    <property type="term" value="P:hydrogen sulfide biosynthetic process"/>
    <property type="evidence" value="ECO:0007669"/>
    <property type="project" value="UniProtKB-UniRule"/>
</dbReference>
<evidence type="ECO:0000259" key="4">
    <source>
        <dbReference type="Pfam" id="PF01507"/>
    </source>
</evidence>
<dbReference type="GO" id="GO:0004604">
    <property type="term" value="F:phosphoadenylyl-sulfate reductase (thioredoxin) activity"/>
    <property type="evidence" value="ECO:0007669"/>
    <property type="project" value="UniProtKB-UniRule"/>
</dbReference>
<comment type="similarity">
    <text evidence="1 3">Belongs to the PAPS reductase family. CysH subfamily.</text>
</comment>
<dbReference type="NCBIfam" id="TIGR00434">
    <property type="entry name" value="cysH"/>
    <property type="match status" value="1"/>
</dbReference>
<feature type="domain" description="Phosphoadenosine phosphosulphate reductase" evidence="4">
    <location>
        <begin position="57"/>
        <end position="230"/>
    </location>
</feature>
<dbReference type="PANTHER" id="PTHR46509">
    <property type="entry name" value="PHOSPHOADENOSINE PHOSPHOSULFATE REDUCTASE"/>
    <property type="match status" value="1"/>
</dbReference>
<dbReference type="InterPro" id="IPR002500">
    <property type="entry name" value="PAPS_reduct_dom"/>
</dbReference>
<evidence type="ECO:0000313" key="6">
    <source>
        <dbReference type="Proteomes" id="UP000621799"/>
    </source>
</evidence>
<comment type="subcellular location">
    <subcellularLocation>
        <location evidence="3">Cytoplasm</location>
    </subcellularLocation>
</comment>
<dbReference type="PIRSF" id="PIRSF000857">
    <property type="entry name" value="PAPS_reductase"/>
    <property type="match status" value="1"/>
</dbReference>
<comment type="caution">
    <text evidence="3">Lacks conserved residue(s) required for the propagation of feature annotation.</text>
</comment>
<dbReference type="GO" id="GO:0005737">
    <property type="term" value="C:cytoplasm"/>
    <property type="evidence" value="ECO:0007669"/>
    <property type="project" value="UniProtKB-SubCell"/>
</dbReference>
<feature type="active site" description="Nucleophile; cysteine thiosulfonate intermediate" evidence="3">
    <location>
        <position position="250"/>
    </location>
</feature>
<name>A0A928Z6K3_9CYAN</name>
<dbReference type="InterPro" id="IPR004511">
    <property type="entry name" value="PAPS/APS_Rdtase"/>
</dbReference>
<sequence length="269" mass="30265">MPFTNPATNAKSKISPWNGDRAITAPTLTLDTVNSNLAEANATEIVEWAAQIFGNGLVMSSSFGIQSAVMLHLVTRILPDIPVILVDTGYLPPETYQFVEAMSDRLRLNLKVYQSPISPARMEALYGKLWEEGSVEALDRYDRLRKVEPMERALQELGATAWLAGLRGDQTQYRSTLDTVSKQGSRYKIFPILRWTAKDIYQYLQAHDLPYHPLYEAGYMTVGDWHSSRPMTLEDFSDRDTRFGGLKQECGLHLPQTTEEAQSLDSSSL</sequence>
<dbReference type="PANTHER" id="PTHR46509:SF1">
    <property type="entry name" value="PHOSPHOADENOSINE PHOSPHOSULFATE REDUCTASE"/>
    <property type="match status" value="1"/>
</dbReference>
<evidence type="ECO:0000256" key="2">
    <source>
        <dbReference type="ARBA" id="ARBA00023002"/>
    </source>
</evidence>
<evidence type="ECO:0000256" key="1">
    <source>
        <dbReference type="ARBA" id="ARBA00009732"/>
    </source>
</evidence>
<dbReference type="SUPFAM" id="SSF52402">
    <property type="entry name" value="Adenine nucleotide alpha hydrolases-like"/>
    <property type="match status" value="1"/>
</dbReference>
<dbReference type="CDD" id="cd23945">
    <property type="entry name" value="PAPS_reductase"/>
    <property type="match status" value="1"/>
</dbReference>
<dbReference type="HAMAP" id="MF_00063">
    <property type="entry name" value="CysH"/>
    <property type="match status" value="1"/>
</dbReference>
<dbReference type="InterPro" id="IPR011800">
    <property type="entry name" value="PAPS_reductase_CysH"/>
</dbReference>
<dbReference type="InterPro" id="IPR014729">
    <property type="entry name" value="Rossmann-like_a/b/a_fold"/>
</dbReference>
<keyword evidence="6" id="KW-1185">Reference proteome</keyword>
<reference evidence="5" key="1">
    <citation type="submission" date="2020-10" db="EMBL/GenBank/DDBJ databases">
        <authorList>
            <person name="Castelo-Branco R."/>
            <person name="Eusebio N."/>
            <person name="Adriana R."/>
            <person name="Vieira A."/>
            <person name="Brugerolle De Fraissinette N."/>
            <person name="Rezende De Castro R."/>
            <person name="Schneider M.P."/>
            <person name="Vasconcelos V."/>
            <person name="Leao P.N."/>
        </authorList>
    </citation>
    <scope>NUCLEOTIDE SEQUENCE</scope>
    <source>
        <strain evidence="5">LEGE 11467</strain>
    </source>
</reference>
<dbReference type="EC" id="1.8.4.8" evidence="3"/>
<comment type="caution">
    <text evidence="5">The sequence shown here is derived from an EMBL/GenBank/DDBJ whole genome shotgun (WGS) entry which is preliminary data.</text>
</comment>
<proteinExistence type="inferred from homology"/>
<dbReference type="EMBL" id="JADEXN010000086">
    <property type="protein sequence ID" value="MBE9040462.1"/>
    <property type="molecule type" value="Genomic_DNA"/>
</dbReference>
<dbReference type="Proteomes" id="UP000621799">
    <property type="component" value="Unassembled WGS sequence"/>
</dbReference>
<evidence type="ECO:0000256" key="3">
    <source>
        <dbReference type="HAMAP-Rule" id="MF_00063"/>
    </source>
</evidence>
<dbReference type="GO" id="GO:0019379">
    <property type="term" value="P:sulfate assimilation, phosphoadenylyl sulfate reduction by phosphoadenylyl-sulfate reductase (thioredoxin)"/>
    <property type="evidence" value="ECO:0007669"/>
    <property type="project" value="UniProtKB-UniRule"/>
</dbReference>
<comment type="catalytic activity">
    <reaction evidence="3">
        <text>[thioredoxin]-disulfide + sulfite + adenosine 3',5'-bisphosphate + 2 H(+) = [thioredoxin]-dithiol + 3'-phosphoadenylyl sulfate</text>
        <dbReference type="Rhea" id="RHEA:11724"/>
        <dbReference type="Rhea" id="RHEA-COMP:10698"/>
        <dbReference type="Rhea" id="RHEA-COMP:10700"/>
        <dbReference type="ChEBI" id="CHEBI:15378"/>
        <dbReference type="ChEBI" id="CHEBI:17359"/>
        <dbReference type="ChEBI" id="CHEBI:29950"/>
        <dbReference type="ChEBI" id="CHEBI:50058"/>
        <dbReference type="ChEBI" id="CHEBI:58339"/>
        <dbReference type="ChEBI" id="CHEBI:58343"/>
        <dbReference type="EC" id="1.8.4.8"/>
    </reaction>
</comment>
<accession>A0A928Z6K3</accession>
<dbReference type="AlphaFoldDB" id="A0A928Z6K3"/>
<organism evidence="5 6">
    <name type="scientific">Zarconia navalis LEGE 11467</name>
    <dbReference type="NCBI Taxonomy" id="1828826"/>
    <lineage>
        <taxon>Bacteria</taxon>
        <taxon>Bacillati</taxon>
        <taxon>Cyanobacteriota</taxon>
        <taxon>Cyanophyceae</taxon>
        <taxon>Oscillatoriophycideae</taxon>
        <taxon>Oscillatoriales</taxon>
        <taxon>Oscillatoriales incertae sedis</taxon>
        <taxon>Zarconia</taxon>
        <taxon>Zarconia navalis</taxon>
    </lineage>
</organism>
<dbReference type="Pfam" id="PF01507">
    <property type="entry name" value="PAPS_reduct"/>
    <property type="match status" value="1"/>
</dbReference>